<comment type="subunit">
    <text evidence="3">Heterooctamer of two A chains, two B chains, two C chains and two D chains.</text>
</comment>
<evidence type="ECO:0000313" key="19">
    <source>
        <dbReference type="Proteomes" id="UP000652430"/>
    </source>
</evidence>
<accession>A0ABQ3LDQ3</accession>
<keyword evidence="5" id="KW-0813">Transport</keyword>
<comment type="subcellular location">
    <subcellularLocation>
        <location evidence="1">Cell membrane</location>
        <topology evidence="1">Multi-pass membrane protein</topology>
    </subcellularLocation>
</comment>
<keyword evidence="8" id="KW-0249">Electron transport</keyword>
<dbReference type="NCBIfam" id="TIGR02847">
    <property type="entry name" value="CyoD"/>
    <property type="match status" value="1"/>
</dbReference>
<dbReference type="InterPro" id="IPR005171">
    <property type="entry name" value="Cyt_c_oxidase_su4_prok"/>
</dbReference>
<comment type="similarity">
    <text evidence="2">Belongs to the cytochrome c oxidase bacterial subunit 4 family.</text>
</comment>
<dbReference type="EMBL" id="BNAQ01000001">
    <property type="protein sequence ID" value="GHH07932.1"/>
    <property type="molecule type" value="Genomic_DNA"/>
</dbReference>
<evidence type="ECO:0000256" key="5">
    <source>
        <dbReference type="ARBA" id="ARBA00022448"/>
    </source>
</evidence>
<reference evidence="19" key="1">
    <citation type="journal article" date="2019" name="Int. J. Syst. Evol. Microbiol.">
        <title>The Global Catalogue of Microorganisms (GCM) 10K type strain sequencing project: providing services to taxonomists for standard genome sequencing and annotation.</title>
        <authorList>
            <consortium name="The Broad Institute Genomics Platform"/>
            <consortium name="The Broad Institute Genome Sequencing Center for Infectious Disease"/>
            <person name="Wu L."/>
            <person name="Ma J."/>
        </authorList>
    </citation>
    <scope>NUCLEOTIDE SEQUENCE [LARGE SCALE GENOMIC DNA]</scope>
    <source>
        <strain evidence="19">CGMCC 1.8957</strain>
    </source>
</reference>
<evidence type="ECO:0000256" key="12">
    <source>
        <dbReference type="ARBA" id="ARBA00025694"/>
    </source>
</evidence>
<evidence type="ECO:0000256" key="14">
    <source>
        <dbReference type="ARBA" id="ARBA00030211"/>
    </source>
</evidence>
<dbReference type="InterPro" id="IPR014210">
    <property type="entry name" value="Cyt_o_ubiqinol_oxidase_su4"/>
</dbReference>
<dbReference type="PANTHER" id="PTHR36835">
    <property type="entry name" value="CYTOCHROME BO(3) UBIQUINOL OXIDASE SUBUNIT 4"/>
    <property type="match status" value="1"/>
</dbReference>
<keyword evidence="19" id="KW-1185">Reference proteome</keyword>
<evidence type="ECO:0000256" key="17">
    <source>
        <dbReference type="SAM" id="Phobius"/>
    </source>
</evidence>
<dbReference type="RefSeq" id="WP_133188403.1">
    <property type="nucleotide sequence ID" value="NZ_BNAQ01000001.1"/>
</dbReference>
<evidence type="ECO:0000256" key="4">
    <source>
        <dbReference type="ARBA" id="ARBA00014689"/>
    </source>
</evidence>
<evidence type="ECO:0000256" key="10">
    <source>
        <dbReference type="ARBA" id="ARBA00023002"/>
    </source>
</evidence>
<evidence type="ECO:0000256" key="13">
    <source>
        <dbReference type="ARBA" id="ARBA00030071"/>
    </source>
</evidence>
<evidence type="ECO:0000256" key="9">
    <source>
        <dbReference type="ARBA" id="ARBA00022989"/>
    </source>
</evidence>
<gene>
    <name evidence="18" type="primary">cyoD</name>
    <name evidence="18" type="ORF">GCM10008023_02540</name>
</gene>
<evidence type="ECO:0000256" key="6">
    <source>
        <dbReference type="ARBA" id="ARBA00022475"/>
    </source>
</evidence>
<keyword evidence="11 17" id="KW-0472">Membrane</keyword>
<name>A0ABQ3LDQ3_9SPHN</name>
<sequence length="139" mass="15178">MSADTHSAHAPEYDAGAGGYHDAHGDDMPHGSMRDYVIGFILSVILTAIPFALVMTGALDHTWTAILVLGSALIQVFVHMIYFLHMKTSNEGGWSFIALLFTLIVIVITLSGSIWVMYHMNANMMPMSPAMSSETMSQQ</sequence>
<protein>
    <recommendedName>
        <fullName evidence="4">Cytochrome bo(3) ubiquinol oxidase subunit 4</fullName>
    </recommendedName>
    <alternativeName>
        <fullName evidence="16">Cytochrome o ubiquinol oxidase subunit 4</fullName>
    </alternativeName>
    <alternativeName>
        <fullName evidence="13">Oxidase bo(3) subunit 4</fullName>
    </alternativeName>
    <alternativeName>
        <fullName evidence="14">Ubiquinol oxidase polypeptide IV</fullName>
    </alternativeName>
    <alternativeName>
        <fullName evidence="15">Ubiquinol oxidase subunit 4</fullName>
    </alternativeName>
</protein>
<evidence type="ECO:0000256" key="7">
    <source>
        <dbReference type="ARBA" id="ARBA00022692"/>
    </source>
</evidence>
<keyword evidence="9 17" id="KW-1133">Transmembrane helix</keyword>
<evidence type="ECO:0000256" key="3">
    <source>
        <dbReference type="ARBA" id="ARBA00011700"/>
    </source>
</evidence>
<evidence type="ECO:0000256" key="8">
    <source>
        <dbReference type="ARBA" id="ARBA00022982"/>
    </source>
</evidence>
<evidence type="ECO:0000256" key="1">
    <source>
        <dbReference type="ARBA" id="ARBA00004651"/>
    </source>
</evidence>
<feature type="transmembrane region" description="Helical" evidence="17">
    <location>
        <begin position="96"/>
        <end position="118"/>
    </location>
</feature>
<dbReference type="Proteomes" id="UP000652430">
    <property type="component" value="Unassembled WGS sequence"/>
</dbReference>
<proteinExistence type="inferred from homology"/>
<organism evidence="18 19">
    <name type="scientific">Sphingomonas glacialis</name>
    <dbReference type="NCBI Taxonomy" id="658225"/>
    <lineage>
        <taxon>Bacteria</taxon>
        <taxon>Pseudomonadati</taxon>
        <taxon>Pseudomonadota</taxon>
        <taxon>Alphaproteobacteria</taxon>
        <taxon>Sphingomonadales</taxon>
        <taxon>Sphingomonadaceae</taxon>
        <taxon>Sphingomonas</taxon>
    </lineage>
</organism>
<keyword evidence="10" id="KW-0560">Oxidoreductase</keyword>
<evidence type="ECO:0000256" key="15">
    <source>
        <dbReference type="ARBA" id="ARBA00031887"/>
    </source>
</evidence>
<evidence type="ECO:0000256" key="2">
    <source>
        <dbReference type="ARBA" id="ARBA00008079"/>
    </source>
</evidence>
<comment type="caution">
    <text evidence="18">The sequence shown here is derived from an EMBL/GenBank/DDBJ whole genome shotgun (WGS) entry which is preliminary data.</text>
</comment>
<feature type="transmembrane region" description="Helical" evidence="17">
    <location>
        <begin position="65"/>
        <end position="84"/>
    </location>
</feature>
<evidence type="ECO:0000256" key="16">
    <source>
        <dbReference type="ARBA" id="ARBA00032185"/>
    </source>
</evidence>
<evidence type="ECO:0000256" key="11">
    <source>
        <dbReference type="ARBA" id="ARBA00023136"/>
    </source>
</evidence>
<feature type="transmembrane region" description="Helical" evidence="17">
    <location>
        <begin position="36"/>
        <end position="59"/>
    </location>
</feature>
<comment type="function">
    <text evidence="12">Cytochrome bo(3) ubiquinol terminal oxidase is the component of the aerobic respiratory chain of E.coli that predominates when cells are grown at high aeration. Has proton pump activity across the membrane in addition to electron transfer, pumping 2 protons/electron.</text>
</comment>
<dbReference type="Pfam" id="PF03626">
    <property type="entry name" value="COX4_pro"/>
    <property type="match status" value="1"/>
</dbReference>
<evidence type="ECO:0000313" key="18">
    <source>
        <dbReference type="EMBL" id="GHH07932.1"/>
    </source>
</evidence>
<dbReference type="PANTHER" id="PTHR36835:SF1">
    <property type="entry name" value="CYTOCHROME BO(3) UBIQUINOL OXIDASE SUBUNIT 4"/>
    <property type="match status" value="1"/>
</dbReference>
<keyword evidence="6" id="KW-1003">Cell membrane</keyword>
<keyword evidence="7 17" id="KW-0812">Transmembrane</keyword>
<dbReference type="InterPro" id="IPR050968">
    <property type="entry name" value="Cytochrome_c_oxidase_bac_sub4"/>
</dbReference>